<keyword evidence="1" id="KW-0732">Signal</keyword>
<feature type="signal peptide" evidence="1">
    <location>
        <begin position="1"/>
        <end position="23"/>
    </location>
</feature>
<reference evidence="2 3" key="1">
    <citation type="journal article" date="2019" name="ACS Chem. Biol.">
        <title>Identification and Mobilization of a Cryptic Antibiotic Biosynthesis Gene Locus from a Human-Pathogenic Nocardia Isolate.</title>
        <authorList>
            <person name="Herisse M."/>
            <person name="Ishida K."/>
            <person name="Porter J.L."/>
            <person name="Howden B."/>
            <person name="Hertweck C."/>
            <person name="Stinear T.P."/>
            <person name="Pidot S.J."/>
        </authorList>
    </citation>
    <scope>NUCLEOTIDE SEQUENCE [LARGE SCALE GENOMIC DNA]</scope>
    <source>
        <strain evidence="2 3">AUSMDU00012717</strain>
    </source>
</reference>
<dbReference type="EMBL" id="CP046172">
    <property type="protein sequence ID" value="QIS09570.1"/>
    <property type="molecule type" value="Genomic_DNA"/>
</dbReference>
<proteinExistence type="predicted"/>
<protein>
    <submittedName>
        <fullName evidence="2">Uncharacterized protein</fullName>
    </submittedName>
</protein>
<dbReference type="Proteomes" id="UP000503540">
    <property type="component" value="Chromosome"/>
</dbReference>
<feature type="chain" id="PRO_5026253684" evidence="1">
    <location>
        <begin position="24"/>
        <end position="163"/>
    </location>
</feature>
<sequence>MKSLAVAAIGVGMLGLADGIAVAEPDPKSAAANCLWAGAGYGQGTTVRAGGWNFRCGIDNGGPYWFQGERATGASTVPNPGARSNPAGVFSPGARQPGTAYTDYCVGGQLIAGTEDVYQAVAHGNSIYWKAAAPIGQWTFDSAAERPEPTWRTGSLCYEGNLT</sequence>
<organism evidence="2 3">
    <name type="scientific">Nocardia arthritidis</name>
    <dbReference type="NCBI Taxonomy" id="228602"/>
    <lineage>
        <taxon>Bacteria</taxon>
        <taxon>Bacillati</taxon>
        <taxon>Actinomycetota</taxon>
        <taxon>Actinomycetes</taxon>
        <taxon>Mycobacteriales</taxon>
        <taxon>Nocardiaceae</taxon>
        <taxon>Nocardia</taxon>
    </lineage>
</organism>
<name>A0A6G9Y8X3_9NOCA</name>
<evidence type="ECO:0000256" key="1">
    <source>
        <dbReference type="SAM" id="SignalP"/>
    </source>
</evidence>
<accession>A0A6G9Y8X3</accession>
<keyword evidence="3" id="KW-1185">Reference proteome</keyword>
<evidence type="ECO:0000313" key="2">
    <source>
        <dbReference type="EMBL" id="QIS09570.1"/>
    </source>
</evidence>
<dbReference type="KEGG" id="nah:F5544_08340"/>
<gene>
    <name evidence="2" type="ORF">F5544_08340</name>
</gene>
<dbReference type="AlphaFoldDB" id="A0A6G9Y8X3"/>
<dbReference type="RefSeq" id="WP_167472656.1">
    <property type="nucleotide sequence ID" value="NZ_CP046172.1"/>
</dbReference>
<evidence type="ECO:0000313" key="3">
    <source>
        <dbReference type="Proteomes" id="UP000503540"/>
    </source>
</evidence>